<accession>A0A2S4HHY6</accession>
<evidence type="ECO:0000313" key="2">
    <source>
        <dbReference type="Proteomes" id="UP000237222"/>
    </source>
</evidence>
<reference evidence="1" key="1">
    <citation type="submission" date="2018-01" db="EMBL/GenBank/DDBJ databases">
        <authorList>
            <person name="Yu X.-D."/>
        </authorList>
    </citation>
    <scope>NUCLEOTIDE SEQUENCE</scope>
    <source>
        <strain evidence="1">ZX-21</strain>
    </source>
</reference>
<dbReference type="EMBL" id="PQGG01000013">
    <property type="protein sequence ID" value="POP53607.1"/>
    <property type="molecule type" value="Genomic_DNA"/>
</dbReference>
<sequence length="275" mass="31105">MPKFATLAYQTTNSISQYILMATTSSVQHEFWHGEYIRALAIHSQGNTVNFAMEDLAHAFKVQFSHNGQNITAIEAEWVRHPVTSCIGAEQQLQNLVGCPISKNILTAVQYQSANLHCSHMFNMLSIAIVHAAHKRADRRYDIIISEPQNDLVHTQIDINGDTVSAPIFNTQNEIISPEQYQGVSLNRGFTRWSMETLQDEKIEYAYLIQRTMQVAISQRIEQRHHLNGPASQSGPPRNACFASQGEKYDTAIRLNSYRDIAADKSKILDFIEVK</sequence>
<evidence type="ECO:0000313" key="1">
    <source>
        <dbReference type="EMBL" id="POP53607.1"/>
    </source>
</evidence>
<dbReference type="Proteomes" id="UP000237222">
    <property type="component" value="Unassembled WGS sequence"/>
</dbReference>
<organism evidence="1 2">
    <name type="scientific">Zhongshania marina</name>
    <dbReference type="NCBI Taxonomy" id="2304603"/>
    <lineage>
        <taxon>Bacteria</taxon>
        <taxon>Pseudomonadati</taxon>
        <taxon>Pseudomonadota</taxon>
        <taxon>Gammaproteobacteria</taxon>
        <taxon>Cellvibrionales</taxon>
        <taxon>Spongiibacteraceae</taxon>
        <taxon>Zhongshania</taxon>
    </lineage>
</organism>
<protein>
    <recommendedName>
        <fullName evidence="3">DUF2889 domain-containing protein</fullName>
    </recommendedName>
</protein>
<name>A0A2S4HHY6_9GAMM</name>
<proteinExistence type="predicted"/>
<dbReference type="AlphaFoldDB" id="A0A2S4HHY6"/>
<gene>
    <name evidence="1" type="ORF">C0068_06540</name>
</gene>
<comment type="caution">
    <text evidence="1">The sequence shown here is derived from an EMBL/GenBank/DDBJ whole genome shotgun (WGS) entry which is preliminary data.</text>
</comment>
<evidence type="ECO:0008006" key="3">
    <source>
        <dbReference type="Google" id="ProtNLM"/>
    </source>
</evidence>